<reference evidence="1" key="1">
    <citation type="submission" date="2018-02" db="EMBL/GenBank/DDBJ databases">
        <title>The genomes of Aspergillus section Nigri reveals drivers in fungal speciation.</title>
        <authorList>
            <consortium name="DOE Joint Genome Institute"/>
            <person name="Vesth T.C."/>
            <person name="Nybo J."/>
            <person name="Theobald S."/>
            <person name="Brandl J."/>
            <person name="Frisvad J.C."/>
            <person name="Nielsen K.F."/>
            <person name="Lyhne E.K."/>
            <person name="Kogle M.E."/>
            <person name="Kuo A."/>
            <person name="Riley R."/>
            <person name="Clum A."/>
            <person name="Nolan M."/>
            <person name="Lipzen A."/>
            <person name="Salamov A."/>
            <person name="Henrissat B."/>
            <person name="Wiebenga A."/>
            <person name="De vries R.P."/>
            <person name="Grigoriev I.V."/>
            <person name="Mortensen U.H."/>
            <person name="Andersen M.R."/>
            <person name="Baker S.E."/>
        </authorList>
    </citation>
    <scope>NUCLEOTIDE SEQUENCE</scope>
    <source>
        <strain evidence="1">CBS 621.78</strain>
    </source>
</reference>
<proteinExistence type="predicted"/>
<organism evidence="1 2">
    <name type="scientific">Aspergillus brunneoviolaceus CBS 621.78</name>
    <dbReference type="NCBI Taxonomy" id="1450534"/>
    <lineage>
        <taxon>Eukaryota</taxon>
        <taxon>Fungi</taxon>
        <taxon>Dikarya</taxon>
        <taxon>Ascomycota</taxon>
        <taxon>Pezizomycotina</taxon>
        <taxon>Eurotiomycetes</taxon>
        <taxon>Eurotiomycetidae</taxon>
        <taxon>Eurotiales</taxon>
        <taxon>Aspergillaceae</taxon>
        <taxon>Aspergillus</taxon>
        <taxon>Aspergillus subgen. Circumdati</taxon>
    </lineage>
</organism>
<protein>
    <submittedName>
        <fullName evidence="1">Uncharacterized protein</fullName>
    </submittedName>
</protein>
<dbReference type="EMBL" id="KZ825366">
    <property type="protein sequence ID" value="RAH43091.1"/>
    <property type="molecule type" value="Genomic_DNA"/>
</dbReference>
<gene>
    <name evidence="1" type="ORF">BO95DRAFT_484275</name>
</gene>
<name>A0ACD1G1F2_9EURO</name>
<accession>A0ACD1G1F2</accession>
<dbReference type="Proteomes" id="UP000249057">
    <property type="component" value="Unassembled WGS sequence"/>
</dbReference>
<evidence type="ECO:0000313" key="1">
    <source>
        <dbReference type="EMBL" id="RAH43091.1"/>
    </source>
</evidence>
<keyword evidence="2" id="KW-1185">Reference proteome</keyword>
<evidence type="ECO:0000313" key="2">
    <source>
        <dbReference type="Proteomes" id="UP000249057"/>
    </source>
</evidence>
<sequence length="305" mass="35241">MSPRSSLPQMVAEELELSPSELTFLEIFKEGESSLICKVAVHGMDCVMKVFHEYTKKEWDNPDIEISMCMREVTAYERLKAKGLCARGVIPDYYGYMTFADPTLWPELHMFTDDELPPKAILIEYVPGMKQLELINYTQSRVKTLRNVLSEINAAKVLHSDIAPRNMIVCSGETERVLWIDFDLSVVFPEDEPLTEEHQEWFEDEAALMDEFVDWLSQDAVEGKLHKAFRCYYYGTYTYWKRIKMGLPGTPEPVLPGPVEHDKDIGGNEENQDHEDHEDHEGIEGIEYIKPWISLSGTDMWTKCQ</sequence>